<proteinExistence type="inferred from homology"/>
<dbReference type="PROSITE" id="PS50071">
    <property type="entry name" value="HOMEOBOX_2"/>
    <property type="match status" value="1"/>
</dbReference>
<keyword evidence="3 4" id="KW-0238">DNA-binding</keyword>
<evidence type="ECO:0000256" key="2">
    <source>
        <dbReference type="ARBA" id="ARBA00010341"/>
    </source>
</evidence>
<evidence type="ECO:0000259" key="6">
    <source>
        <dbReference type="PROSITE" id="PS50071"/>
    </source>
</evidence>
<evidence type="ECO:0000256" key="4">
    <source>
        <dbReference type="RuleBase" id="RU000682"/>
    </source>
</evidence>
<dbReference type="GO" id="GO:0005634">
    <property type="term" value="C:nucleus"/>
    <property type="evidence" value="ECO:0007669"/>
    <property type="project" value="UniProtKB-SubCell"/>
</dbReference>
<dbReference type="AlphaFoldDB" id="A0A8C1YIX9"/>
<keyword evidence="3 4" id="KW-0371">Homeobox</keyword>
<dbReference type="GO" id="GO:0003700">
    <property type="term" value="F:DNA-binding transcription factor activity"/>
    <property type="evidence" value="ECO:0007669"/>
    <property type="project" value="TreeGrafter"/>
</dbReference>
<evidence type="ECO:0000313" key="7">
    <source>
        <dbReference type="Ensembl" id="ENSCCRP00015009093.1"/>
    </source>
</evidence>
<evidence type="ECO:0000256" key="1">
    <source>
        <dbReference type="ARBA" id="ARBA00004123"/>
    </source>
</evidence>
<comment type="similarity">
    <text evidence="2">Belongs to the Caudal homeobox family.</text>
</comment>
<dbReference type="InterPro" id="IPR006820">
    <property type="entry name" value="Caudal_activation_dom"/>
</dbReference>
<dbReference type="GO" id="GO:0006357">
    <property type="term" value="P:regulation of transcription by RNA polymerase II"/>
    <property type="evidence" value="ECO:0007669"/>
    <property type="project" value="TreeGrafter"/>
</dbReference>
<accession>A0A8C1YIX9</accession>
<dbReference type="GO" id="GO:0000977">
    <property type="term" value="F:RNA polymerase II transcription regulatory region sequence-specific DNA binding"/>
    <property type="evidence" value="ECO:0007669"/>
    <property type="project" value="TreeGrafter"/>
</dbReference>
<feature type="region of interest" description="Disordered" evidence="5">
    <location>
        <begin position="109"/>
        <end position="144"/>
    </location>
</feature>
<keyword evidence="3 4" id="KW-0539">Nucleus</keyword>
<feature type="DNA-binding region" description="Homeobox" evidence="3">
    <location>
        <begin position="145"/>
        <end position="190"/>
    </location>
</feature>
<comment type="subcellular location">
    <subcellularLocation>
        <location evidence="1 3 4">Nucleus</location>
    </subcellularLocation>
</comment>
<dbReference type="Ensembl" id="ENSCCRT00015009450.1">
    <property type="protein sequence ID" value="ENSCCRP00015009093.1"/>
    <property type="gene ID" value="ENSCCRG00015004447.1"/>
</dbReference>
<dbReference type="GO" id="GO:0009948">
    <property type="term" value="P:anterior/posterior axis specification"/>
    <property type="evidence" value="ECO:0007669"/>
    <property type="project" value="TreeGrafter"/>
</dbReference>
<dbReference type="Proteomes" id="UP000694700">
    <property type="component" value="Unplaced"/>
</dbReference>
<name>A0A8C1YIX9_CYPCA</name>
<dbReference type="GO" id="GO:0009887">
    <property type="term" value="P:animal organ morphogenesis"/>
    <property type="evidence" value="ECO:0007669"/>
    <property type="project" value="TreeGrafter"/>
</dbReference>
<dbReference type="PANTHER" id="PTHR24332:SF16">
    <property type="entry name" value="HOMEOBOX PROTEIN CDX-1"/>
    <property type="match status" value="1"/>
</dbReference>
<feature type="domain" description="Homeobox" evidence="6">
    <location>
        <begin position="143"/>
        <end position="189"/>
    </location>
</feature>
<sequence>MYVSYLLEKDTSMYPNSVRHPSLNLNPQNFVPAPPQYPDFTGYHHVSGITNDPHHSQTGAWNPAYPPPREEWTPYGPGTGPSTSSTGQLGFSPPEFSSVQASGLLPSSINSSVGQLSPNSQRRNPYDWMRRSAPPPNSGGKTRTKDKYRVVYTDHQRLELEKEFHYSRYITIRRKAELATALSLSERQVSCSNTLHSRHILHLHSKAGIGNSGPAGHCPAEFSFSSHKNSPACIYLVIPENTDCLVQVCLIRVGAKLCRTVALQDRSCLSLL</sequence>
<dbReference type="Pfam" id="PF00046">
    <property type="entry name" value="Homeodomain"/>
    <property type="match status" value="1"/>
</dbReference>
<dbReference type="PANTHER" id="PTHR24332">
    <property type="entry name" value="HOMEOBOX PROTEIN CDX"/>
    <property type="match status" value="1"/>
</dbReference>
<dbReference type="Pfam" id="PF04731">
    <property type="entry name" value="Caudal_act"/>
    <property type="match status" value="1"/>
</dbReference>
<dbReference type="InterPro" id="IPR009057">
    <property type="entry name" value="Homeodomain-like_sf"/>
</dbReference>
<reference evidence="7" key="1">
    <citation type="submission" date="2025-08" db="UniProtKB">
        <authorList>
            <consortium name="Ensembl"/>
        </authorList>
    </citation>
    <scope>IDENTIFICATION</scope>
</reference>
<dbReference type="Gene3D" id="1.10.10.60">
    <property type="entry name" value="Homeodomain-like"/>
    <property type="match status" value="1"/>
</dbReference>
<dbReference type="InterPro" id="IPR001356">
    <property type="entry name" value="HD"/>
</dbReference>
<evidence type="ECO:0000256" key="5">
    <source>
        <dbReference type="SAM" id="MobiDB-lite"/>
    </source>
</evidence>
<feature type="compositionally biased region" description="Polar residues" evidence="5">
    <location>
        <begin position="109"/>
        <end position="123"/>
    </location>
</feature>
<dbReference type="InterPro" id="IPR047152">
    <property type="entry name" value="Caudal_homeobox"/>
</dbReference>
<dbReference type="SMART" id="SM00389">
    <property type="entry name" value="HOX"/>
    <property type="match status" value="1"/>
</dbReference>
<dbReference type="GO" id="GO:0030154">
    <property type="term" value="P:cell differentiation"/>
    <property type="evidence" value="ECO:0007669"/>
    <property type="project" value="TreeGrafter"/>
</dbReference>
<evidence type="ECO:0000313" key="8">
    <source>
        <dbReference type="Proteomes" id="UP000694700"/>
    </source>
</evidence>
<evidence type="ECO:0000256" key="3">
    <source>
        <dbReference type="PROSITE-ProRule" id="PRU00108"/>
    </source>
</evidence>
<organism evidence="7 8">
    <name type="scientific">Cyprinus carpio</name>
    <name type="common">Common carp</name>
    <dbReference type="NCBI Taxonomy" id="7962"/>
    <lineage>
        <taxon>Eukaryota</taxon>
        <taxon>Metazoa</taxon>
        <taxon>Chordata</taxon>
        <taxon>Craniata</taxon>
        <taxon>Vertebrata</taxon>
        <taxon>Euteleostomi</taxon>
        <taxon>Actinopterygii</taxon>
        <taxon>Neopterygii</taxon>
        <taxon>Teleostei</taxon>
        <taxon>Ostariophysi</taxon>
        <taxon>Cypriniformes</taxon>
        <taxon>Cyprinidae</taxon>
        <taxon>Cyprininae</taxon>
        <taxon>Cyprinus</taxon>
    </lineage>
</organism>
<dbReference type="SUPFAM" id="SSF46689">
    <property type="entry name" value="Homeodomain-like"/>
    <property type="match status" value="1"/>
</dbReference>
<dbReference type="CDD" id="cd00086">
    <property type="entry name" value="homeodomain"/>
    <property type="match status" value="1"/>
</dbReference>
<protein>
    <submittedName>
        <fullName evidence="7">Caudal type homeobox 1 b</fullName>
    </submittedName>
</protein>